<dbReference type="GO" id="GO:0046820">
    <property type="term" value="F:4-amino-4-deoxychorismate synthase activity"/>
    <property type="evidence" value="ECO:0007669"/>
    <property type="project" value="TreeGrafter"/>
</dbReference>
<gene>
    <name evidence="2" type="ORF">GCM10017586_08930</name>
</gene>
<name>A0A9W6HFI1_9MICO</name>
<dbReference type="Pfam" id="PF00425">
    <property type="entry name" value="Chorismate_bind"/>
    <property type="match status" value="1"/>
</dbReference>
<organism evidence="2 3">
    <name type="scientific">Microbacterium imperiale</name>
    <dbReference type="NCBI Taxonomy" id="33884"/>
    <lineage>
        <taxon>Bacteria</taxon>
        <taxon>Bacillati</taxon>
        <taxon>Actinomycetota</taxon>
        <taxon>Actinomycetes</taxon>
        <taxon>Micrococcales</taxon>
        <taxon>Microbacteriaceae</taxon>
        <taxon>Microbacterium</taxon>
    </lineage>
</organism>
<dbReference type="EMBL" id="BSEO01000001">
    <property type="protein sequence ID" value="GLJ79211.1"/>
    <property type="molecule type" value="Genomic_DNA"/>
</dbReference>
<reference evidence="2" key="1">
    <citation type="journal article" date="2014" name="Int. J. Syst. Evol. Microbiol.">
        <title>Complete genome sequence of Corynebacterium casei LMG S-19264T (=DSM 44701T), isolated from a smear-ripened cheese.</title>
        <authorList>
            <consortium name="US DOE Joint Genome Institute (JGI-PGF)"/>
            <person name="Walter F."/>
            <person name="Albersmeier A."/>
            <person name="Kalinowski J."/>
            <person name="Ruckert C."/>
        </authorList>
    </citation>
    <scope>NUCLEOTIDE SEQUENCE</scope>
    <source>
        <strain evidence="2">VKM Ac-1447</strain>
    </source>
</reference>
<evidence type="ECO:0000313" key="2">
    <source>
        <dbReference type="EMBL" id="GLJ79211.1"/>
    </source>
</evidence>
<dbReference type="Proteomes" id="UP001142317">
    <property type="component" value="Unassembled WGS sequence"/>
</dbReference>
<dbReference type="InterPro" id="IPR015890">
    <property type="entry name" value="Chorismate_C"/>
</dbReference>
<evidence type="ECO:0000259" key="1">
    <source>
        <dbReference type="Pfam" id="PF00425"/>
    </source>
</evidence>
<protein>
    <recommendedName>
        <fullName evidence="1">Chorismate-utilising enzyme C-terminal domain-containing protein</fullName>
    </recommendedName>
</protein>
<proteinExistence type="predicted"/>
<dbReference type="GO" id="GO:0005737">
    <property type="term" value="C:cytoplasm"/>
    <property type="evidence" value="ECO:0007669"/>
    <property type="project" value="TreeGrafter"/>
</dbReference>
<dbReference type="InterPro" id="IPR005801">
    <property type="entry name" value="ADC_synthase"/>
</dbReference>
<dbReference type="GO" id="GO:0000162">
    <property type="term" value="P:L-tryptophan biosynthetic process"/>
    <property type="evidence" value="ECO:0007669"/>
    <property type="project" value="TreeGrafter"/>
</dbReference>
<reference evidence="2" key="2">
    <citation type="submission" date="2023-01" db="EMBL/GenBank/DDBJ databases">
        <authorList>
            <person name="Sun Q."/>
            <person name="Evtushenko L."/>
        </authorList>
    </citation>
    <scope>NUCLEOTIDE SEQUENCE</scope>
    <source>
        <strain evidence="2">VKM Ac-1447</strain>
    </source>
</reference>
<comment type="caution">
    <text evidence="2">The sequence shown here is derived from an EMBL/GenBank/DDBJ whole genome shotgun (WGS) entry which is preliminary data.</text>
</comment>
<dbReference type="GO" id="GO:0008153">
    <property type="term" value="P:4-aminobenzoate biosynthetic process"/>
    <property type="evidence" value="ECO:0007669"/>
    <property type="project" value="TreeGrafter"/>
</dbReference>
<dbReference type="InterPro" id="IPR019999">
    <property type="entry name" value="Anth_synth_I-like"/>
</dbReference>
<dbReference type="PANTHER" id="PTHR11236:SF18">
    <property type="entry name" value="AMINODEOXYCHORISMATE SYNTHASE"/>
    <property type="match status" value="1"/>
</dbReference>
<keyword evidence="3" id="KW-1185">Reference proteome</keyword>
<dbReference type="PRINTS" id="PR00095">
    <property type="entry name" value="ANTSNTHASEI"/>
</dbReference>
<dbReference type="PANTHER" id="PTHR11236">
    <property type="entry name" value="AMINOBENZOATE/ANTHRANILATE SYNTHASE"/>
    <property type="match status" value="1"/>
</dbReference>
<dbReference type="RefSeq" id="WP_210004467.1">
    <property type="nucleotide sequence ID" value="NZ_BSEO01000001.1"/>
</dbReference>
<dbReference type="Gene3D" id="3.60.120.10">
    <property type="entry name" value="Anthranilate synthase"/>
    <property type="match status" value="1"/>
</dbReference>
<evidence type="ECO:0000313" key="3">
    <source>
        <dbReference type="Proteomes" id="UP001142317"/>
    </source>
</evidence>
<accession>A0A9W6HFI1</accession>
<sequence>MPATFAYRPLDEWVDPAALFPGIPDEHAFWLDAGVDAAEGWSWVGTGVLANRPDPLVDGTAPGAQEASAAPGPFRGGWVGWCDYDSAAAEAGAPHRSDDAVPASLWLRVDRFVAFDHAARVAWLVGPSSELAVFTDTVAGWREAAATRAATTEPPQRGAALARVEPDVYAELVEGCRAAIRRGDAYQLCLTTRFDVASAAAIDPLETFERLRAAASSHHGAVIRSGASALVSVSPERFLQLDAGTVRTSPIKGTRRRGGDDAADRALAAELVASPKERAENVMIVDLMRNDLQRVCVPGSVTVERLLEVETYPTVHQLVSTVAGTLRRGIRFSDVLAATFPAGSMTGAPKLSAMTILHELEAAPRGVFAGCFGWLGDDGSGDLAMVIRSVVIAGERAYVGAGGGITWGSEPDAEVEEVALKARAPLAALGAVLPPRWQERVR</sequence>
<feature type="domain" description="Chorismate-utilising enzyme C-terminal" evidence="1">
    <location>
        <begin position="167"/>
        <end position="421"/>
    </location>
</feature>
<dbReference type="SUPFAM" id="SSF56322">
    <property type="entry name" value="ADC synthase"/>
    <property type="match status" value="1"/>
</dbReference>
<dbReference type="AlphaFoldDB" id="A0A9W6HFI1"/>